<dbReference type="RefSeq" id="WP_084578141.1">
    <property type="nucleotide sequence ID" value="NZ_CP155572.1"/>
</dbReference>
<evidence type="ECO:0000313" key="3">
    <source>
        <dbReference type="Proteomes" id="UP000192738"/>
    </source>
</evidence>
<evidence type="ECO:0000259" key="1">
    <source>
        <dbReference type="PROSITE" id="PS51379"/>
    </source>
</evidence>
<evidence type="ECO:0000313" key="2">
    <source>
        <dbReference type="EMBL" id="SMD12308.1"/>
    </source>
</evidence>
<gene>
    <name evidence="2" type="ORF">SAMN04488500_12852</name>
</gene>
<keyword evidence="3" id="KW-1185">Reference proteome</keyword>
<dbReference type="AlphaFoldDB" id="A0A1W2ET02"/>
<dbReference type="PANTHER" id="PTHR42827:SF1">
    <property type="entry name" value="IRON-SULFUR CLUSTER-BINDING PROTEIN"/>
    <property type="match status" value="1"/>
</dbReference>
<dbReference type="PROSITE" id="PS51379">
    <property type="entry name" value="4FE4S_FER_2"/>
    <property type="match status" value="1"/>
</dbReference>
<feature type="domain" description="4Fe-4S ferredoxin-type" evidence="1">
    <location>
        <begin position="162"/>
        <end position="192"/>
    </location>
</feature>
<name>A0A1W2ET02_9FIRM</name>
<protein>
    <submittedName>
        <fullName evidence="2">Epoxyqueuosine reductase QueG (Queuosine biosynthesis)</fullName>
    </submittedName>
</protein>
<organism evidence="2 3">
    <name type="scientific">Sporomusa malonica</name>
    <dbReference type="NCBI Taxonomy" id="112901"/>
    <lineage>
        <taxon>Bacteria</taxon>
        <taxon>Bacillati</taxon>
        <taxon>Bacillota</taxon>
        <taxon>Negativicutes</taxon>
        <taxon>Selenomonadales</taxon>
        <taxon>Sporomusaceae</taxon>
        <taxon>Sporomusa</taxon>
    </lineage>
</organism>
<dbReference type="PANTHER" id="PTHR42827">
    <property type="entry name" value="IRON-SULFUR CLUSTER-BINDING PROTEIN-RELATED"/>
    <property type="match status" value="1"/>
</dbReference>
<reference evidence="2 3" key="1">
    <citation type="submission" date="2017-04" db="EMBL/GenBank/DDBJ databases">
        <authorList>
            <person name="Afonso C.L."/>
            <person name="Miller P.J."/>
            <person name="Scott M.A."/>
            <person name="Spackman E."/>
            <person name="Goraichik I."/>
            <person name="Dimitrov K.M."/>
            <person name="Suarez D.L."/>
            <person name="Swayne D.E."/>
        </authorList>
    </citation>
    <scope>NUCLEOTIDE SEQUENCE [LARGE SCALE GENOMIC DNA]</scope>
    <source>
        <strain evidence="2 3">DSM 5090</strain>
    </source>
</reference>
<dbReference type="Proteomes" id="UP000192738">
    <property type="component" value="Unassembled WGS sequence"/>
</dbReference>
<sequence length="228" mass="24608">MKTISAEEIRCRAKELGADLCGIASVERFDDAPPGFHPTDVALGCKSVIVLAARFPSSTLAASSQAAYTFVRNRLVDRIDSITVQISSELEQLGYCAVPIPSSDPYDYWDDSRRHGQGILSLKHAAVRAGLGHMGKNTLLVNDELGNMLWLGAVLIDKELEPDLIAGYQTCNPDCRICLDSCPANALDGTTIDQRKCRGVSAKYTEGGGGVYACNLCRKLCPQNKGIK</sequence>
<proteinExistence type="predicted"/>
<dbReference type="OrthoDB" id="9784571at2"/>
<dbReference type="STRING" id="112901.SAMN04488500_12852"/>
<dbReference type="EMBL" id="FWXI01000028">
    <property type="protein sequence ID" value="SMD12308.1"/>
    <property type="molecule type" value="Genomic_DNA"/>
</dbReference>
<accession>A0A1W2ET02</accession>
<dbReference type="InterPro" id="IPR017896">
    <property type="entry name" value="4Fe4S_Fe-S-bd"/>
</dbReference>